<proteinExistence type="predicted"/>
<keyword evidence="1" id="KW-0597">Phosphoprotein</keyword>
<evidence type="ECO:0000256" key="1">
    <source>
        <dbReference type="ARBA" id="ARBA00022553"/>
    </source>
</evidence>
<dbReference type="InterPro" id="IPR039360">
    <property type="entry name" value="Ras_GTPase"/>
</dbReference>
<dbReference type="EMBL" id="JAVRJZ010000004">
    <property type="protein sequence ID" value="KAK2723883.1"/>
    <property type="molecule type" value="Genomic_DNA"/>
</dbReference>
<feature type="non-terminal residue" evidence="2">
    <location>
        <position position="430"/>
    </location>
</feature>
<reference evidence="2" key="1">
    <citation type="submission" date="2023-07" db="EMBL/GenBank/DDBJ databases">
        <title>Chromosome-level genome assembly of Artemia franciscana.</title>
        <authorList>
            <person name="Jo E."/>
        </authorList>
    </citation>
    <scope>NUCLEOTIDE SEQUENCE</scope>
    <source>
        <tissue evidence="2">Whole body</tissue>
    </source>
</reference>
<evidence type="ECO:0000313" key="2">
    <source>
        <dbReference type="EMBL" id="KAK2723883.1"/>
    </source>
</evidence>
<gene>
    <name evidence="2" type="ORF">QYM36_002292</name>
</gene>
<dbReference type="Proteomes" id="UP001187531">
    <property type="component" value="Unassembled WGS sequence"/>
</dbReference>
<keyword evidence="3" id="KW-1185">Reference proteome</keyword>
<dbReference type="PANTHER" id="PTHR10194">
    <property type="entry name" value="RAS GTPASE-ACTIVATING PROTEINS"/>
    <property type="match status" value="1"/>
</dbReference>
<protein>
    <recommendedName>
        <fullName evidence="4">Neurofibromin</fullName>
    </recommendedName>
</protein>
<accession>A0AA88LA18</accession>
<dbReference type="AlphaFoldDB" id="A0AA88LA18"/>
<evidence type="ECO:0000313" key="3">
    <source>
        <dbReference type="Proteomes" id="UP001187531"/>
    </source>
</evidence>
<organism evidence="2 3">
    <name type="scientific">Artemia franciscana</name>
    <name type="common">Brine shrimp</name>
    <name type="synonym">Artemia sanfranciscana</name>
    <dbReference type="NCBI Taxonomy" id="6661"/>
    <lineage>
        <taxon>Eukaryota</taxon>
        <taxon>Metazoa</taxon>
        <taxon>Ecdysozoa</taxon>
        <taxon>Arthropoda</taxon>
        <taxon>Crustacea</taxon>
        <taxon>Branchiopoda</taxon>
        <taxon>Anostraca</taxon>
        <taxon>Artemiidae</taxon>
        <taxon>Artemia</taxon>
    </lineage>
</organism>
<evidence type="ECO:0008006" key="4">
    <source>
        <dbReference type="Google" id="ProtNLM"/>
    </source>
</evidence>
<name>A0AA88LA18_ARTSF</name>
<sequence>MLLLQDPHTEWIRTTLFIRIRDASHQENRPHGIDYEKNYYESLVIVLDTLEQCLSSQPKDTARYDDTMNVKLLLREICQFIDLPNENPMVHQLKNLASKVLFALSLNNFGAVFSRISARLQELSSCSDESPDLSDIELIQYINVDILRLVKIFQESISKFRVLRKHVHLTLMFSLEKAIWNWMDTYPQEFADLQKTPNEDLAKCCDSLFDLLDSFAESNKRKAAVWPLQIMLLVISPKVLEEVINADQGAPCSPKHTKKKSFIDSVKKALNPHTSSRQLTEAAAVTCVKLCKMSTYINNLDSNNVVFSLVQNVIQELKSLCFSPLKPFTRGQSFGSQDIELTIDCFVSCFRINPHNNEALKICLNPNSHLNFHFVLISSLYRIVTQPRLHWWPQIEIVYNKSGELRAMFTDTLNRVTQGYGTHTPLKMIP</sequence>
<comment type="caution">
    <text evidence="2">The sequence shown here is derived from an EMBL/GenBank/DDBJ whole genome shotgun (WGS) entry which is preliminary data.</text>
</comment>
<dbReference type="PANTHER" id="PTHR10194:SF142">
    <property type="entry name" value="NEUROFIBROMIN"/>
    <property type="match status" value="1"/>
</dbReference>